<dbReference type="AlphaFoldDB" id="A0A2T1NKR4"/>
<dbReference type="Proteomes" id="UP000238430">
    <property type="component" value="Unassembled WGS sequence"/>
</dbReference>
<evidence type="ECO:0000313" key="1">
    <source>
        <dbReference type="EMBL" id="PSG93498.1"/>
    </source>
</evidence>
<accession>A0A2T1NKR4</accession>
<evidence type="ECO:0000313" key="2">
    <source>
        <dbReference type="Proteomes" id="UP000238430"/>
    </source>
</evidence>
<proteinExistence type="predicted"/>
<keyword evidence="2" id="KW-1185">Reference proteome</keyword>
<organism evidence="1 2">
    <name type="scientific">Mesoflavibacter zeaxanthinifaciens subsp. sabulilitoris</name>
    <dbReference type="NCBI Taxonomy" id="1520893"/>
    <lineage>
        <taxon>Bacteria</taxon>
        <taxon>Pseudomonadati</taxon>
        <taxon>Bacteroidota</taxon>
        <taxon>Flavobacteriia</taxon>
        <taxon>Flavobacteriales</taxon>
        <taxon>Flavobacteriaceae</taxon>
        <taxon>Mesoflavibacter</taxon>
    </lineage>
</organism>
<sequence length="59" mass="6664">MFKLVLIIVMAVTGQVKGLDKPLVAKADKTPIFTTFNPYQNTNLYSKNKCFLTLETNIK</sequence>
<comment type="caution">
    <text evidence="1">The sequence shown here is derived from an EMBL/GenBank/DDBJ whole genome shotgun (WGS) entry which is preliminary data.</text>
</comment>
<name>A0A2T1NKR4_9FLAO</name>
<reference evidence="1 2" key="1">
    <citation type="submission" date="2018-03" db="EMBL/GenBank/DDBJ databases">
        <title>Mesoflavibacter sp. HG37 and Mesoflavibacter sp. HG96 sp.nov., two marine bacteria isolated from seawater of Western Pacific Ocean.</title>
        <authorList>
            <person name="Cheng H."/>
            <person name="Wu Y.-H."/>
            <person name="Guo L.-L."/>
            <person name="Xu X.-W."/>
        </authorList>
    </citation>
    <scope>NUCLEOTIDE SEQUENCE [LARGE SCALE GENOMIC DNA]</scope>
    <source>
        <strain evidence="1 2">KCTC 42117</strain>
    </source>
</reference>
<dbReference type="EMBL" id="PXOT01000015">
    <property type="protein sequence ID" value="PSG93498.1"/>
    <property type="molecule type" value="Genomic_DNA"/>
</dbReference>
<gene>
    <name evidence="1" type="ORF">C7H61_03010</name>
</gene>
<dbReference type="RefSeq" id="WP_106676980.1">
    <property type="nucleotide sequence ID" value="NZ_JACHWV010000001.1"/>
</dbReference>
<protein>
    <submittedName>
        <fullName evidence="1">Uncharacterized protein</fullName>
    </submittedName>
</protein>